<dbReference type="InterPro" id="IPR050858">
    <property type="entry name" value="Mal-CoA-ACP_Trans/PKS_FabD"/>
</dbReference>
<evidence type="ECO:0000256" key="2">
    <source>
        <dbReference type="ARBA" id="ARBA00023315"/>
    </source>
</evidence>
<dbReference type="InterPro" id="IPR016036">
    <property type="entry name" value="Malonyl_transacylase_ACP-bd"/>
</dbReference>
<evidence type="ECO:0000256" key="3">
    <source>
        <dbReference type="ARBA" id="ARBA00048462"/>
    </source>
</evidence>
<dbReference type="Gene3D" id="3.40.366.10">
    <property type="entry name" value="Malonyl-Coenzyme A Acyl Carrier Protein, domain 2"/>
    <property type="match status" value="1"/>
</dbReference>
<comment type="catalytic activity">
    <reaction evidence="3 4">
        <text>holo-[ACP] + malonyl-CoA = malonyl-[ACP] + CoA</text>
        <dbReference type="Rhea" id="RHEA:41792"/>
        <dbReference type="Rhea" id="RHEA-COMP:9623"/>
        <dbReference type="Rhea" id="RHEA-COMP:9685"/>
        <dbReference type="ChEBI" id="CHEBI:57287"/>
        <dbReference type="ChEBI" id="CHEBI:57384"/>
        <dbReference type="ChEBI" id="CHEBI:64479"/>
        <dbReference type="ChEBI" id="CHEBI:78449"/>
        <dbReference type="EC" id="2.3.1.39"/>
    </reaction>
</comment>
<dbReference type="SUPFAM" id="SSF55048">
    <property type="entry name" value="Probable ACP-binding domain of malonyl-CoA ACP transacylase"/>
    <property type="match status" value="1"/>
</dbReference>
<dbReference type="EMBL" id="DVGK01000095">
    <property type="protein sequence ID" value="HIR13925.1"/>
    <property type="molecule type" value="Genomic_DNA"/>
</dbReference>
<evidence type="ECO:0000313" key="7">
    <source>
        <dbReference type="EMBL" id="HIR13925.1"/>
    </source>
</evidence>
<name>A0A9D1AC67_9FIRM</name>
<feature type="active site" evidence="5">
    <location>
        <position position="90"/>
    </location>
</feature>
<evidence type="ECO:0000256" key="5">
    <source>
        <dbReference type="PIRSR" id="PIRSR000446-1"/>
    </source>
</evidence>
<dbReference type="Gene3D" id="3.30.70.250">
    <property type="entry name" value="Malonyl-CoA ACP transacylase, ACP-binding"/>
    <property type="match status" value="1"/>
</dbReference>
<dbReference type="FunFam" id="3.30.70.250:FF:000001">
    <property type="entry name" value="Malonyl CoA-acyl carrier protein transacylase"/>
    <property type="match status" value="1"/>
</dbReference>
<dbReference type="EC" id="2.3.1.39" evidence="4"/>
<dbReference type="GO" id="GO:0004314">
    <property type="term" value="F:[acyl-carrier-protein] S-malonyltransferase activity"/>
    <property type="evidence" value="ECO:0007669"/>
    <property type="project" value="UniProtKB-EC"/>
</dbReference>
<dbReference type="AlphaFoldDB" id="A0A9D1AC67"/>
<feature type="domain" description="Malonyl-CoA:ACP transacylase (MAT)" evidence="6">
    <location>
        <begin position="7"/>
        <end position="306"/>
    </location>
</feature>
<dbReference type="PIRSF" id="PIRSF000446">
    <property type="entry name" value="Mct"/>
    <property type="match status" value="1"/>
</dbReference>
<sequence length="316" mass="34003">MGKTAFVFPGQGTQYTGMAKEFYDAFPESREVFKMASEAAGFSMEKICFEDCEELNETKYTQPALLTATCAILKAVEAQGITPDITAGLSLGEYCALTAAGSIDFEDAVRLVCQRGIYMEEEVPAGEGGMSAVITRKPVPVEKICESVPGVVGVANYNCPGQQVISGEKEAVEKAGKELLDAGASRVVPLKVSGPFHSPMLKGAGEKLKAELGKIGLSAPEIPFVSNVTAREVEKPEELRSLLARQVYSPVKWQQSIERMIEEGTDTFVEIGPGTTLSKFVKKIDRHVRVYHVETVADLDTLKKAAGMDPVEQAAG</sequence>
<comment type="similarity">
    <text evidence="4">Belongs to the fabD family.</text>
</comment>
<dbReference type="InterPro" id="IPR001227">
    <property type="entry name" value="Ac_transferase_dom_sf"/>
</dbReference>
<dbReference type="SUPFAM" id="SSF52151">
    <property type="entry name" value="FabD/lysophospholipase-like"/>
    <property type="match status" value="1"/>
</dbReference>
<evidence type="ECO:0000313" key="8">
    <source>
        <dbReference type="Proteomes" id="UP000886757"/>
    </source>
</evidence>
<protein>
    <recommendedName>
        <fullName evidence="4">Malonyl CoA-acyl carrier protein transacylase</fullName>
        <ecNumber evidence="4">2.3.1.39</ecNumber>
    </recommendedName>
</protein>
<dbReference type="InterPro" id="IPR014043">
    <property type="entry name" value="Acyl_transferase_dom"/>
</dbReference>
<evidence type="ECO:0000256" key="1">
    <source>
        <dbReference type="ARBA" id="ARBA00022679"/>
    </source>
</evidence>
<feature type="active site" evidence="5">
    <location>
        <position position="197"/>
    </location>
</feature>
<dbReference type="Proteomes" id="UP000886757">
    <property type="component" value="Unassembled WGS sequence"/>
</dbReference>
<dbReference type="SMART" id="SM00827">
    <property type="entry name" value="PKS_AT"/>
    <property type="match status" value="1"/>
</dbReference>
<evidence type="ECO:0000259" key="6">
    <source>
        <dbReference type="SMART" id="SM00827"/>
    </source>
</evidence>
<dbReference type="Pfam" id="PF00698">
    <property type="entry name" value="Acyl_transf_1"/>
    <property type="match status" value="1"/>
</dbReference>
<organism evidence="7 8">
    <name type="scientific">Candidatus Choladousia intestinavium</name>
    <dbReference type="NCBI Taxonomy" id="2840727"/>
    <lineage>
        <taxon>Bacteria</taxon>
        <taxon>Bacillati</taxon>
        <taxon>Bacillota</taxon>
        <taxon>Clostridia</taxon>
        <taxon>Lachnospirales</taxon>
        <taxon>Lachnospiraceae</taxon>
        <taxon>Lachnospiraceae incertae sedis</taxon>
        <taxon>Candidatus Choladousia</taxon>
    </lineage>
</organism>
<dbReference type="InterPro" id="IPR004410">
    <property type="entry name" value="Malonyl_CoA-ACP_transAc_FabD"/>
</dbReference>
<dbReference type="InterPro" id="IPR016035">
    <property type="entry name" value="Acyl_Trfase/lysoPLipase"/>
</dbReference>
<reference evidence="7" key="2">
    <citation type="journal article" date="2021" name="PeerJ">
        <title>Extensive microbial diversity within the chicken gut microbiome revealed by metagenomics and culture.</title>
        <authorList>
            <person name="Gilroy R."/>
            <person name="Ravi A."/>
            <person name="Getino M."/>
            <person name="Pursley I."/>
            <person name="Horton D.L."/>
            <person name="Alikhan N.F."/>
            <person name="Baker D."/>
            <person name="Gharbi K."/>
            <person name="Hall N."/>
            <person name="Watson M."/>
            <person name="Adriaenssens E.M."/>
            <person name="Foster-Nyarko E."/>
            <person name="Jarju S."/>
            <person name="Secka A."/>
            <person name="Antonio M."/>
            <person name="Oren A."/>
            <person name="Chaudhuri R.R."/>
            <person name="La Ragione R."/>
            <person name="Hildebrand F."/>
            <person name="Pallen M.J."/>
        </authorList>
    </citation>
    <scope>NUCLEOTIDE SEQUENCE</scope>
    <source>
        <strain evidence="7">ChiSjej4B22-8148</strain>
    </source>
</reference>
<keyword evidence="1 4" id="KW-0808">Transferase</keyword>
<proteinExistence type="inferred from homology"/>
<gene>
    <name evidence="7" type="primary">fabD</name>
    <name evidence="7" type="ORF">IAB31_08390</name>
</gene>
<evidence type="ECO:0000256" key="4">
    <source>
        <dbReference type="PIRNR" id="PIRNR000446"/>
    </source>
</evidence>
<comment type="caution">
    <text evidence="7">The sequence shown here is derived from an EMBL/GenBank/DDBJ whole genome shotgun (WGS) entry which is preliminary data.</text>
</comment>
<dbReference type="InterPro" id="IPR024925">
    <property type="entry name" value="Malonyl_CoA-ACP_transAc"/>
</dbReference>
<dbReference type="NCBIfam" id="TIGR00128">
    <property type="entry name" value="fabD"/>
    <property type="match status" value="1"/>
</dbReference>
<dbReference type="PANTHER" id="PTHR42681">
    <property type="entry name" value="MALONYL-COA-ACYL CARRIER PROTEIN TRANSACYLASE, MITOCHONDRIAL"/>
    <property type="match status" value="1"/>
</dbReference>
<dbReference type="GO" id="GO:0006633">
    <property type="term" value="P:fatty acid biosynthetic process"/>
    <property type="evidence" value="ECO:0007669"/>
    <property type="project" value="TreeGrafter"/>
</dbReference>
<keyword evidence="2 4" id="KW-0012">Acyltransferase</keyword>
<reference evidence="7" key="1">
    <citation type="submission" date="2020-10" db="EMBL/GenBank/DDBJ databases">
        <authorList>
            <person name="Gilroy R."/>
        </authorList>
    </citation>
    <scope>NUCLEOTIDE SEQUENCE</scope>
    <source>
        <strain evidence="7">ChiSjej4B22-8148</strain>
    </source>
</reference>
<dbReference type="PANTHER" id="PTHR42681:SF1">
    <property type="entry name" value="MALONYL-COA-ACYL CARRIER PROTEIN TRANSACYLASE, MITOCHONDRIAL"/>
    <property type="match status" value="1"/>
</dbReference>
<dbReference type="GO" id="GO:0005829">
    <property type="term" value="C:cytosol"/>
    <property type="evidence" value="ECO:0007669"/>
    <property type="project" value="TreeGrafter"/>
</dbReference>
<accession>A0A9D1AC67</accession>